<proteinExistence type="predicted"/>
<name>A0A5K7S4W5_9BACT</name>
<dbReference type="InterPro" id="IPR004143">
    <property type="entry name" value="BPL_LPL_catalytic"/>
</dbReference>
<dbReference type="AlphaFoldDB" id="A0A5K7S4W5"/>
<dbReference type="SUPFAM" id="SSF55681">
    <property type="entry name" value="Class II aaRS and biotin synthetases"/>
    <property type="match status" value="1"/>
</dbReference>
<dbReference type="Proteomes" id="UP001193389">
    <property type="component" value="Chromosome"/>
</dbReference>
<dbReference type="InterPro" id="IPR004408">
    <property type="entry name" value="Biotin_CoA_COase_ligase"/>
</dbReference>
<protein>
    <submittedName>
        <fullName evidence="3">Biotin--protein ligase</fullName>
    </submittedName>
</protein>
<reference evidence="3" key="1">
    <citation type="journal article" date="2020" name="Int. J. Syst. Evol. Microbiol.">
        <title>Aquipluma nitroreducens gen. nov. sp. nov., a novel facultatively anaerobic bacterium isolated from a freshwater lake.</title>
        <authorList>
            <person name="Watanabe M."/>
            <person name="Kojima H."/>
            <person name="Fukui M."/>
        </authorList>
    </citation>
    <scope>NUCLEOTIDE SEQUENCE</scope>
    <source>
        <strain evidence="3">MeG22</strain>
    </source>
</reference>
<feature type="domain" description="BPL/LPL catalytic" evidence="2">
    <location>
        <begin position="4"/>
        <end position="183"/>
    </location>
</feature>
<dbReference type="RefSeq" id="WP_318349645.1">
    <property type="nucleotide sequence ID" value="NZ_AP018694.1"/>
</dbReference>
<dbReference type="KEGG" id="anf:AQPE_0723"/>
<evidence type="ECO:0000256" key="1">
    <source>
        <dbReference type="ARBA" id="ARBA00022598"/>
    </source>
</evidence>
<dbReference type="EMBL" id="AP018694">
    <property type="protein sequence ID" value="BBE16583.1"/>
    <property type="molecule type" value="Genomic_DNA"/>
</dbReference>
<dbReference type="NCBIfam" id="TIGR00121">
    <property type="entry name" value="birA_ligase"/>
    <property type="match status" value="1"/>
</dbReference>
<dbReference type="PROSITE" id="PS51733">
    <property type="entry name" value="BPL_LPL_CATALYTIC"/>
    <property type="match status" value="1"/>
</dbReference>
<dbReference type="Gene3D" id="3.30.930.10">
    <property type="entry name" value="Bira Bifunctional Protein, Domain 2"/>
    <property type="match status" value="1"/>
</dbReference>
<dbReference type="Pfam" id="PF03099">
    <property type="entry name" value="BPL_LplA_LipB"/>
    <property type="match status" value="1"/>
</dbReference>
<dbReference type="CDD" id="cd16442">
    <property type="entry name" value="BPL"/>
    <property type="match status" value="1"/>
</dbReference>
<accession>A0A5K7S4W5</accession>
<organism evidence="3 4">
    <name type="scientific">Aquipluma nitroreducens</name>
    <dbReference type="NCBI Taxonomy" id="2010828"/>
    <lineage>
        <taxon>Bacteria</taxon>
        <taxon>Pseudomonadati</taxon>
        <taxon>Bacteroidota</taxon>
        <taxon>Bacteroidia</taxon>
        <taxon>Marinilabiliales</taxon>
        <taxon>Prolixibacteraceae</taxon>
        <taxon>Aquipluma</taxon>
    </lineage>
</organism>
<sequence length="255" mass="29208">MDQIIGNLIVRLKVTDSTNNYANRQIRENGLSEGTVFLAYEQTSGRGQQNNSWESLPNENLLFSVVLSPVFLEIRRQFMISKVVALGIYKALNKYVDSLKIKWPNDIYAGNRKLGGILIENSIMSGLLKSSIVGIGLNVNQTIFYSNAPNPVSLKMLTNQHYDREVILAEILSGINWYYALLRNREEELIDREFISALYRINEKHFFKAEDLVFEGEILGVNEIGQLIIRKNDGEVLEFHFKEVEFLQKTEGLKD</sequence>
<gene>
    <name evidence="3" type="ORF">AQPE_0723</name>
</gene>
<dbReference type="GO" id="GO:0004077">
    <property type="term" value="F:biotin--[biotin carboxyl-carrier protein] ligase activity"/>
    <property type="evidence" value="ECO:0007669"/>
    <property type="project" value="InterPro"/>
</dbReference>
<keyword evidence="1 3" id="KW-0436">Ligase</keyword>
<evidence type="ECO:0000313" key="3">
    <source>
        <dbReference type="EMBL" id="BBE16583.1"/>
    </source>
</evidence>
<dbReference type="PANTHER" id="PTHR12835">
    <property type="entry name" value="BIOTIN PROTEIN LIGASE"/>
    <property type="match status" value="1"/>
</dbReference>
<evidence type="ECO:0000313" key="4">
    <source>
        <dbReference type="Proteomes" id="UP001193389"/>
    </source>
</evidence>
<dbReference type="PANTHER" id="PTHR12835:SF5">
    <property type="entry name" value="BIOTIN--PROTEIN LIGASE"/>
    <property type="match status" value="1"/>
</dbReference>
<dbReference type="GO" id="GO:0005737">
    <property type="term" value="C:cytoplasm"/>
    <property type="evidence" value="ECO:0007669"/>
    <property type="project" value="TreeGrafter"/>
</dbReference>
<keyword evidence="4" id="KW-1185">Reference proteome</keyword>
<evidence type="ECO:0000259" key="2">
    <source>
        <dbReference type="PROSITE" id="PS51733"/>
    </source>
</evidence>
<dbReference type="InterPro" id="IPR045864">
    <property type="entry name" value="aa-tRNA-synth_II/BPL/LPL"/>
</dbReference>